<dbReference type="PANTHER" id="PTHR10196:SF80">
    <property type="entry name" value="D-RIBULOSE KINASE"/>
    <property type="match status" value="1"/>
</dbReference>
<organism evidence="5 6">
    <name type="scientific">Aphanocapsa feldmannii 277cV</name>
    <dbReference type="NCBI Taxonomy" id="2507553"/>
    <lineage>
        <taxon>Bacteria</taxon>
        <taxon>Bacillati</taxon>
        <taxon>Cyanobacteriota</taxon>
        <taxon>Cyanophyceae</taxon>
        <taxon>Oscillatoriophycideae</taxon>
        <taxon>Chroococcales</taxon>
        <taxon>Microcystaceae</taxon>
        <taxon>Aphanocapsa</taxon>
    </lineage>
</organism>
<dbReference type="GO" id="GO:0005997">
    <property type="term" value="P:xylulose metabolic process"/>
    <property type="evidence" value="ECO:0007669"/>
    <property type="project" value="TreeGrafter"/>
</dbReference>
<dbReference type="CDD" id="cd07783">
    <property type="entry name" value="ASKHA_NBD_FGGY_SePSK_AtXK1-like"/>
    <property type="match status" value="1"/>
</dbReference>
<keyword evidence="3 5" id="KW-0418">Kinase</keyword>
<comment type="similarity">
    <text evidence="1">Belongs to the FGGY kinase family.</text>
</comment>
<protein>
    <submittedName>
        <fullName evidence="5">Sugar kinase</fullName>
    </submittedName>
</protein>
<dbReference type="PANTHER" id="PTHR10196">
    <property type="entry name" value="SUGAR KINASE"/>
    <property type="match status" value="1"/>
</dbReference>
<gene>
    <name evidence="5" type="ORF">ERJ67_06995</name>
</gene>
<dbReference type="GO" id="GO:0005829">
    <property type="term" value="C:cytosol"/>
    <property type="evidence" value="ECO:0007669"/>
    <property type="project" value="TreeGrafter"/>
</dbReference>
<evidence type="ECO:0000256" key="2">
    <source>
        <dbReference type="ARBA" id="ARBA00022679"/>
    </source>
</evidence>
<dbReference type="EMBL" id="SRMO01000070">
    <property type="protein sequence ID" value="TGG91902.1"/>
    <property type="molecule type" value="Genomic_DNA"/>
</dbReference>
<dbReference type="Proteomes" id="UP000317990">
    <property type="component" value="Unassembled WGS sequence"/>
</dbReference>
<evidence type="ECO:0000313" key="5">
    <source>
        <dbReference type="EMBL" id="TGG91902.1"/>
    </source>
</evidence>
<accession>A0A524RMN3</accession>
<dbReference type="InterPro" id="IPR018485">
    <property type="entry name" value="FGGY_C"/>
</dbReference>
<evidence type="ECO:0000256" key="1">
    <source>
        <dbReference type="ARBA" id="ARBA00009156"/>
    </source>
</evidence>
<evidence type="ECO:0000256" key="3">
    <source>
        <dbReference type="ARBA" id="ARBA00022777"/>
    </source>
</evidence>
<dbReference type="AlphaFoldDB" id="A0A524RMN3"/>
<dbReference type="InterPro" id="IPR043129">
    <property type="entry name" value="ATPase_NBD"/>
</dbReference>
<feature type="domain" description="Carbohydrate kinase FGGY C-terminal" evidence="4">
    <location>
        <begin position="280"/>
        <end position="426"/>
    </location>
</feature>
<evidence type="ECO:0000259" key="4">
    <source>
        <dbReference type="Pfam" id="PF02782"/>
    </source>
</evidence>
<keyword evidence="2" id="KW-0808">Transferase</keyword>
<evidence type="ECO:0000313" key="6">
    <source>
        <dbReference type="Proteomes" id="UP000317990"/>
    </source>
</evidence>
<dbReference type="GO" id="GO:0019150">
    <property type="term" value="F:D-ribulokinase activity"/>
    <property type="evidence" value="ECO:0007669"/>
    <property type="project" value="TreeGrafter"/>
</dbReference>
<dbReference type="Gene3D" id="3.30.420.40">
    <property type="match status" value="2"/>
</dbReference>
<reference evidence="5 6" key="1">
    <citation type="journal article" date="2019" name="mSystems">
        <title>Life at home and on the roam: Genomic adaptions reflect the dual lifestyle of an intracellular, facultative symbiont.</title>
        <authorList>
            <person name="Burgsdorf I."/>
        </authorList>
    </citation>
    <scope>NUCLEOTIDE SEQUENCE [LARGE SCALE GENOMIC DNA]</scope>
    <source>
        <strain evidence="5">277cV</strain>
    </source>
</reference>
<comment type="caution">
    <text evidence="5">The sequence shown here is derived from an EMBL/GenBank/DDBJ whole genome shotgun (WGS) entry which is preliminary data.</text>
</comment>
<name>A0A524RMN3_9CHRO</name>
<sequence>MGFADSSQQHSAGDASGRVAGSLCLGIDLGSSGVRLALLDGAAHCCHGDSTSYPAGFEDGAGWQVAVGALIKAIPADLRAGVAALAIAGTSGTLLACHPDDGRPLAPAEPYHRAYGERAEQCLVLAGEGSPAASASGALARALELQGRHQHQPLLLRHQAEWLAGWLLDDWRWGDAHNSLKLGWDPLRQDWAGSIGRSALAPCLPRVRPPGTRLGPLHPERARQLGLPRDCKVIAGTTDGNAAVLAVGPQPGDGVTVLGSTMVLKQVCPSPIQGPGVYSHPLGAQWICGGASNAGGAVLRRFFDERSLVWLSRQIDLTRPSGLDYLPLPRPGERFPRDDPALQPRLEPRPVSDALFLQGLLEGLAAVEAEGWQRLRDLGAPGIQRVISVGGGARNPQWRQLRQLRLGITVLNRPGRPPAEGAARLAWQGLRSQTAA</sequence>
<dbReference type="SUPFAM" id="SSF53067">
    <property type="entry name" value="Actin-like ATPase domain"/>
    <property type="match status" value="2"/>
</dbReference>
<dbReference type="GO" id="GO:0004856">
    <property type="term" value="F:D-xylulokinase activity"/>
    <property type="evidence" value="ECO:0007669"/>
    <property type="project" value="TreeGrafter"/>
</dbReference>
<proteinExistence type="inferred from homology"/>
<dbReference type="Pfam" id="PF02782">
    <property type="entry name" value="FGGY_C"/>
    <property type="match status" value="1"/>
</dbReference>